<organism evidence="3 4">
    <name type="scientific">Thiohalorhabdus methylotrophus</name>
    <dbReference type="NCBI Taxonomy" id="3242694"/>
    <lineage>
        <taxon>Bacteria</taxon>
        <taxon>Pseudomonadati</taxon>
        <taxon>Pseudomonadota</taxon>
        <taxon>Gammaproteobacteria</taxon>
        <taxon>Thiohalorhabdales</taxon>
        <taxon>Thiohalorhabdaceae</taxon>
        <taxon>Thiohalorhabdus</taxon>
    </lineage>
</organism>
<keyword evidence="2" id="KW-0812">Transmembrane</keyword>
<gene>
    <name evidence="3" type="ORF">ACERLL_00655</name>
</gene>
<dbReference type="Pfam" id="PF02630">
    <property type="entry name" value="SCO1-SenC"/>
    <property type="match status" value="1"/>
</dbReference>
<feature type="transmembrane region" description="Helical" evidence="2">
    <location>
        <begin position="16"/>
        <end position="35"/>
    </location>
</feature>
<reference evidence="3 4" key="1">
    <citation type="submission" date="2024-08" db="EMBL/GenBank/DDBJ databases">
        <title>Whole-genome sequencing of halo(alkali)philic microorganisms from hypersaline lakes.</title>
        <authorList>
            <person name="Sorokin D.Y."/>
            <person name="Merkel A.Y."/>
            <person name="Messina E."/>
            <person name="Yakimov M."/>
        </authorList>
    </citation>
    <scope>NUCLEOTIDE SEQUENCE [LARGE SCALE GENOMIC DNA]</scope>
    <source>
        <strain evidence="3 4">Cl-TMA</strain>
    </source>
</reference>
<comment type="similarity">
    <text evidence="1">Belongs to the SCO1/2 family.</text>
</comment>
<keyword evidence="2" id="KW-1133">Transmembrane helix</keyword>
<evidence type="ECO:0000313" key="4">
    <source>
        <dbReference type="Proteomes" id="UP001575181"/>
    </source>
</evidence>
<dbReference type="Proteomes" id="UP001575181">
    <property type="component" value="Unassembled WGS sequence"/>
</dbReference>
<evidence type="ECO:0000256" key="2">
    <source>
        <dbReference type="SAM" id="Phobius"/>
    </source>
</evidence>
<protein>
    <submittedName>
        <fullName evidence="3">SCO family protein</fullName>
    </submittedName>
</protein>
<evidence type="ECO:0000313" key="3">
    <source>
        <dbReference type="EMBL" id="MFA9459335.1"/>
    </source>
</evidence>
<dbReference type="EMBL" id="JBGUAW010000001">
    <property type="protein sequence ID" value="MFA9459335.1"/>
    <property type="molecule type" value="Genomic_DNA"/>
</dbReference>
<keyword evidence="4" id="KW-1185">Reference proteome</keyword>
<dbReference type="InterPro" id="IPR003782">
    <property type="entry name" value="SCO1/SenC"/>
</dbReference>
<dbReference type="SUPFAM" id="SSF52833">
    <property type="entry name" value="Thioredoxin-like"/>
    <property type="match status" value="1"/>
</dbReference>
<keyword evidence="2" id="KW-0472">Membrane</keyword>
<dbReference type="RefSeq" id="WP_373654126.1">
    <property type="nucleotide sequence ID" value="NZ_JBGUAW010000001.1"/>
</dbReference>
<sequence>MSASTQTPNGGSRLQLWLLLVVFFGPVILAGLLYANADRWLGHTGTGHHGQLFDPARPLQGLPVQDQEGERFGIDFLHGKWTLLYIGPADCGDACRTDLYGIRQAHKAQGKNIGRVQRLFIARGGPVAAETRSFLAEQHPHMRVARVAPGKTLDGFRGDGPSPSVGGLYLVDPNANLVLRYGTGASPDGIIEDLEALLKHSTIG</sequence>
<accession>A0ABV4TTA0</accession>
<evidence type="ECO:0000256" key="1">
    <source>
        <dbReference type="ARBA" id="ARBA00010996"/>
    </source>
</evidence>
<comment type="caution">
    <text evidence="3">The sequence shown here is derived from an EMBL/GenBank/DDBJ whole genome shotgun (WGS) entry which is preliminary data.</text>
</comment>
<name>A0ABV4TTA0_9GAMM</name>
<dbReference type="InterPro" id="IPR036249">
    <property type="entry name" value="Thioredoxin-like_sf"/>
</dbReference>
<proteinExistence type="inferred from homology"/>
<dbReference type="Gene3D" id="3.40.30.10">
    <property type="entry name" value="Glutaredoxin"/>
    <property type="match status" value="1"/>
</dbReference>